<evidence type="ECO:0000313" key="2">
    <source>
        <dbReference type="Proteomes" id="UP000077143"/>
    </source>
</evidence>
<organism evidence="1 2">
    <name type="scientific">Mycobacterium adipatum</name>
    <dbReference type="NCBI Taxonomy" id="1682113"/>
    <lineage>
        <taxon>Bacteria</taxon>
        <taxon>Bacillati</taxon>
        <taxon>Actinomycetota</taxon>
        <taxon>Actinomycetes</taxon>
        <taxon>Mycobacteriales</taxon>
        <taxon>Mycobacteriaceae</taxon>
        <taxon>Mycobacterium</taxon>
    </lineage>
</organism>
<proteinExistence type="predicted"/>
<dbReference type="STRING" id="1682113.A7U43_01055"/>
<evidence type="ECO:0000313" key="1">
    <source>
        <dbReference type="EMBL" id="ANE78109.1"/>
    </source>
</evidence>
<gene>
    <name evidence="1" type="ORF">A7U43_01055</name>
</gene>
<dbReference type="KEGG" id="madi:A7U43_01055"/>
<name>A0A172UG42_9MYCO</name>
<protein>
    <submittedName>
        <fullName evidence="1">Uncharacterized protein</fullName>
    </submittedName>
</protein>
<reference evidence="1 2" key="1">
    <citation type="submission" date="2016-05" db="EMBL/GenBank/DDBJ databases">
        <title>Complete genome sequence of a phthalic acid esters degrading Mycobacterium sp. YC-RL4.</title>
        <authorList>
            <person name="Ren L."/>
            <person name="Fan S."/>
            <person name="Ruth N."/>
            <person name="Jia Y."/>
            <person name="Wang J."/>
            <person name="Qiao C."/>
        </authorList>
    </citation>
    <scope>NUCLEOTIDE SEQUENCE [LARGE SCALE GENOMIC DNA]</scope>
    <source>
        <strain evidence="1 2">YC-RL4</strain>
    </source>
</reference>
<dbReference type="EMBL" id="CP015596">
    <property type="protein sequence ID" value="ANE78109.1"/>
    <property type="molecule type" value="Genomic_DNA"/>
</dbReference>
<sequence>MRVRHERTGALVFSGYDRAHLGGYEYLVTVRPEVLPAVRAALGVGPHADVLDALCAAVEEIMAVGERSWLCSRGVPCDLQTW</sequence>
<keyword evidence="2" id="KW-1185">Reference proteome</keyword>
<accession>A0A172UG42</accession>
<dbReference type="AlphaFoldDB" id="A0A172UG42"/>
<dbReference type="Proteomes" id="UP000077143">
    <property type="component" value="Chromosome"/>
</dbReference>